<evidence type="ECO:0000313" key="4">
    <source>
        <dbReference type="Proteomes" id="UP000782705"/>
    </source>
</evidence>
<keyword evidence="4" id="KW-1185">Reference proteome</keyword>
<accession>A0ABQ6YX25</accession>
<evidence type="ECO:0000256" key="1">
    <source>
        <dbReference type="SAM" id="Coils"/>
    </source>
</evidence>
<gene>
    <name evidence="3" type="ORF">BAU17_01320</name>
</gene>
<evidence type="ECO:0000256" key="2">
    <source>
        <dbReference type="SAM" id="MobiDB-lite"/>
    </source>
</evidence>
<organism evidence="3 4">
    <name type="scientific">Candidatus Enterococcus willemsii</name>
    <dbReference type="NCBI Taxonomy" id="1857215"/>
    <lineage>
        <taxon>Bacteria</taxon>
        <taxon>Bacillati</taxon>
        <taxon>Bacillota</taxon>
        <taxon>Bacilli</taxon>
        <taxon>Lactobacillales</taxon>
        <taxon>Enterococcaceae</taxon>
        <taxon>Enterococcus</taxon>
    </lineage>
</organism>
<dbReference type="EMBL" id="MAEL01000054">
    <property type="protein sequence ID" value="KAF1302038.1"/>
    <property type="molecule type" value="Genomic_DNA"/>
</dbReference>
<sequence>MTSMEFERKLTKFNQLLKKERTYLIKGQSEKLADLVAQKEVYVPIFDSYSGDVTDKMRDLIQQIQQQQEENLLLTKQAISYQETLMRAVKDTMKESTTQTYSNPSNTAYHQAPTTLVDTEF</sequence>
<dbReference type="Proteomes" id="UP000782705">
    <property type="component" value="Unassembled WGS sequence"/>
</dbReference>
<evidence type="ECO:0000313" key="3">
    <source>
        <dbReference type="EMBL" id="KAF1302038.1"/>
    </source>
</evidence>
<protein>
    <recommendedName>
        <fullName evidence="5">FlgN protein</fullName>
    </recommendedName>
</protein>
<comment type="caution">
    <text evidence="3">The sequence shown here is derived from an EMBL/GenBank/DDBJ whole genome shotgun (WGS) entry which is preliminary data.</text>
</comment>
<reference evidence="3 4" key="1">
    <citation type="submission" date="2016-06" db="EMBL/GenBank/DDBJ databases">
        <title>Four novel species of enterococci isolated from chicken manure.</title>
        <authorList>
            <person name="Van Tyne D."/>
        </authorList>
    </citation>
    <scope>NUCLEOTIDE SEQUENCE [LARGE SCALE GENOMIC DNA]</scope>
    <source>
        <strain evidence="3 4">CU12B</strain>
    </source>
</reference>
<name>A0ABQ6YX25_9ENTE</name>
<proteinExistence type="predicted"/>
<dbReference type="RefSeq" id="WP_161903019.1">
    <property type="nucleotide sequence ID" value="NZ_MAEL01000054.1"/>
</dbReference>
<keyword evidence="1" id="KW-0175">Coiled coil</keyword>
<feature type="region of interest" description="Disordered" evidence="2">
    <location>
        <begin position="95"/>
        <end position="121"/>
    </location>
</feature>
<evidence type="ECO:0008006" key="5">
    <source>
        <dbReference type="Google" id="ProtNLM"/>
    </source>
</evidence>
<feature type="coiled-coil region" evidence="1">
    <location>
        <begin position="50"/>
        <end position="77"/>
    </location>
</feature>